<feature type="signal peptide" evidence="6">
    <location>
        <begin position="1"/>
        <end position="25"/>
    </location>
</feature>
<feature type="active site" description="Charge relay system" evidence="5">
    <location>
        <position position="75"/>
    </location>
</feature>
<feature type="active site" description="Charge relay system" evidence="5">
    <location>
        <position position="285"/>
    </location>
</feature>
<evidence type="ECO:0000256" key="2">
    <source>
        <dbReference type="ARBA" id="ARBA00022670"/>
    </source>
</evidence>
<dbReference type="InterPro" id="IPR051048">
    <property type="entry name" value="Peptidase_S8/S53_subtilisin"/>
</dbReference>
<dbReference type="EMBL" id="CP042436">
    <property type="protein sequence ID" value="QEC62078.1"/>
    <property type="molecule type" value="Genomic_DNA"/>
</dbReference>
<dbReference type="PROSITE" id="PS00137">
    <property type="entry name" value="SUBTILASE_HIS"/>
    <property type="match status" value="1"/>
</dbReference>
<feature type="active site" description="Charge relay system" evidence="5">
    <location>
        <position position="456"/>
    </location>
</feature>
<evidence type="ECO:0000259" key="7">
    <source>
        <dbReference type="Pfam" id="PF00082"/>
    </source>
</evidence>
<evidence type="ECO:0000256" key="1">
    <source>
        <dbReference type="ARBA" id="ARBA00011073"/>
    </source>
</evidence>
<evidence type="ECO:0000313" key="8">
    <source>
        <dbReference type="EMBL" id="QEC62078.1"/>
    </source>
</evidence>
<name>A0A5B8UT61_9SPHI</name>
<dbReference type="Gene3D" id="3.40.50.200">
    <property type="entry name" value="Peptidase S8/S53 domain"/>
    <property type="match status" value="2"/>
</dbReference>
<protein>
    <submittedName>
        <fullName evidence="8">S8 family serine peptidase</fullName>
    </submittedName>
</protein>
<dbReference type="Pfam" id="PF00082">
    <property type="entry name" value="Peptidase_S8"/>
    <property type="match status" value="1"/>
</dbReference>
<dbReference type="PROSITE" id="PS51892">
    <property type="entry name" value="SUBTILASE"/>
    <property type="match status" value="1"/>
</dbReference>
<dbReference type="PROSITE" id="PS00138">
    <property type="entry name" value="SUBTILASE_SER"/>
    <property type="match status" value="1"/>
</dbReference>
<feature type="chain" id="PRO_5022977212" evidence="6">
    <location>
        <begin position="26"/>
        <end position="531"/>
    </location>
</feature>
<evidence type="ECO:0000256" key="5">
    <source>
        <dbReference type="PROSITE-ProRule" id="PRU01240"/>
    </source>
</evidence>
<keyword evidence="2 5" id="KW-0645">Protease</keyword>
<sequence length="531" mass="58547">MHNFQKYLISCFAACALFCGSRSFAQQLPPVQPDPPKNWYALDLQKDGYFGMSLAQAYEFLKGKESKPVVVAIIDSGVDTLQQDLQGILWVNPKKTGRGDVHGWNYLGGPGRKCDFNETEEEVRQYFKLKDKYAHLSKATAPDKKEYDFWLNVKTQYDSTLSKARTELEQLSPIFNALVQTSGLVRAQLGLKNSQTFTRTDVEHMETKNDTMAQVKDLWLVAFSQDVSTSTNVKVIKEMNEYITKLNNDISPDLEARKRTVGDNPDILNDKPYGNNILKWEDASHGTEVAGLVGAKRDNNYGIDGVADNVKLMILKAVPVGDEYDKDEANAIRYAVDNGAKVINMSFGKKISPHKAWVDAAFKYAAAHDVLLVQASGNENQDMDERPEYPNDTFEDGSAADADNVINVGASGMKADTNLATDFSNFGKKNVDVFAPGVKITSIDMDAETITDDGTSFSAPIVSGIAALIREYYPQLSAKQVKQAILQSATPLTGTKVYKPGTQQIVDFTSLSKTGGIVNAYKALQIASEMK</sequence>
<dbReference type="PRINTS" id="PR00723">
    <property type="entry name" value="SUBTILISIN"/>
</dbReference>
<dbReference type="InterPro" id="IPR015500">
    <property type="entry name" value="Peptidase_S8_subtilisin-rel"/>
</dbReference>
<evidence type="ECO:0000256" key="4">
    <source>
        <dbReference type="ARBA" id="ARBA00022825"/>
    </source>
</evidence>
<dbReference type="InterPro" id="IPR036852">
    <property type="entry name" value="Peptidase_S8/S53_dom_sf"/>
</dbReference>
<dbReference type="KEGG" id="mgin:FRZ54_05580"/>
<feature type="domain" description="Peptidase S8/S53" evidence="7">
    <location>
        <begin position="67"/>
        <end position="494"/>
    </location>
</feature>
<keyword evidence="4 5" id="KW-0720">Serine protease</keyword>
<proteinExistence type="inferred from homology"/>
<comment type="similarity">
    <text evidence="1 5">Belongs to the peptidase S8 family.</text>
</comment>
<dbReference type="InterPro" id="IPR022398">
    <property type="entry name" value="Peptidase_S8_His-AS"/>
</dbReference>
<evidence type="ECO:0000256" key="6">
    <source>
        <dbReference type="SAM" id="SignalP"/>
    </source>
</evidence>
<keyword evidence="3 5" id="KW-0378">Hydrolase</keyword>
<dbReference type="PANTHER" id="PTHR43399:SF4">
    <property type="entry name" value="CELL WALL-ASSOCIATED PROTEASE"/>
    <property type="match status" value="1"/>
</dbReference>
<keyword evidence="9" id="KW-1185">Reference proteome</keyword>
<keyword evidence="6" id="KW-0732">Signal</keyword>
<dbReference type="GO" id="GO:0006508">
    <property type="term" value="P:proteolysis"/>
    <property type="evidence" value="ECO:0007669"/>
    <property type="project" value="UniProtKB-KW"/>
</dbReference>
<reference evidence="8 9" key="1">
    <citation type="journal article" date="2017" name="Curr. Microbiol.">
        <title>Mucilaginibacter ginsenosidivorans sp. nov., Isolated from Soil of Ginseng Field.</title>
        <authorList>
            <person name="Kim M.M."/>
            <person name="Siddiqi M.Z."/>
            <person name="Im W.T."/>
        </authorList>
    </citation>
    <scope>NUCLEOTIDE SEQUENCE [LARGE SCALE GENOMIC DNA]</scope>
    <source>
        <strain evidence="8 9">Gsoil 3017</strain>
    </source>
</reference>
<organism evidence="8 9">
    <name type="scientific">Mucilaginibacter ginsenosidivorans</name>
    <dbReference type="NCBI Taxonomy" id="398053"/>
    <lineage>
        <taxon>Bacteria</taxon>
        <taxon>Pseudomonadati</taxon>
        <taxon>Bacteroidota</taxon>
        <taxon>Sphingobacteriia</taxon>
        <taxon>Sphingobacteriales</taxon>
        <taxon>Sphingobacteriaceae</taxon>
        <taxon>Mucilaginibacter</taxon>
    </lineage>
</organism>
<dbReference type="RefSeq" id="WP_147030655.1">
    <property type="nucleotide sequence ID" value="NZ_CP042436.1"/>
</dbReference>
<dbReference type="OrthoDB" id="9798386at2"/>
<dbReference type="InterPro" id="IPR000209">
    <property type="entry name" value="Peptidase_S8/S53_dom"/>
</dbReference>
<dbReference type="AlphaFoldDB" id="A0A5B8UT61"/>
<gene>
    <name evidence="8" type="ORF">FRZ54_05580</name>
</gene>
<dbReference type="Proteomes" id="UP000321479">
    <property type="component" value="Chromosome"/>
</dbReference>
<dbReference type="PANTHER" id="PTHR43399">
    <property type="entry name" value="SUBTILISIN-RELATED"/>
    <property type="match status" value="1"/>
</dbReference>
<evidence type="ECO:0000313" key="9">
    <source>
        <dbReference type="Proteomes" id="UP000321479"/>
    </source>
</evidence>
<dbReference type="SUPFAM" id="SSF52743">
    <property type="entry name" value="Subtilisin-like"/>
    <property type="match status" value="1"/>
</dbReference>
<evidence type="ECO:0000256" key="3">
    <source>
        <dbReference type="ARBA" id="ARBA00022801"/>
    </source>
</evidence>
<accession>A0A5B8UT61</accession>
<dbReference type="GO" id="GO:0004252">
    <property type="term" value="F:serine-type endopeptidase activity"/>
    <property type="evidence" value="ECO:0007669"/>
    <property type="project" value="UniProtKB-UniRule"/>
</dbReference>
<dbReference type="InterPro" id="IPR023828">
    <property type="entry name" value="Peptidase_S8_Ser-AS"/>
</dbReference>